<name>A0A5C8ZYF6_9GAMM</name>
<dbReference type="AlphaFoldDB" id="A0A5C8ZYF6"/>
<protein>
    <recommendedName>
        <fullName evidence="2">Transcriptional regulator SutA RNAP-binding domain-containing protein</fullName>
    </recommendedName>
</protein>
<accession>A0A5C8ZYF6</accession>
<evidence type="ECO:0000256" key="1">
    <source>
        <dbReference type="SAM" id="MobiDB-lite"/>
    </source>
</evidence>
<comment type="caution">
    <text evidence="3">The sequence shown here is derived from an EMBL/GenBank/DDBJ whole genome shotgun (WGS) entry which is preliminary data.</text>
</comment>
<dbReference type="RefSeq" id="WP_148068832.1">
    <property type="nucleotide sequence ID" value="NZ_VRZA01000004.1"/>
</dbReference>
<dbReference type="Pfam" id="PF20661">
    <property type="entry name" value="SutA-RBD"/>
    <property type="match status" value="1"/>
</dbReference>
<feature type="region of interest" description="Disordered" evidence="1">
    <location>
        <begin position="76"/>
        <end position="95"/>
    </location>
</feature>
<feature type="region of interest" description="Disordered" evidence="1">
    <location>
        <begin position="26"/>
        <end position="48"/>
    </location>
</feature>
<feature type="domain" description="Transcriptional regulator SutA RNAP-binding" evidence="2">
    <location>
        <begin position="6"/>
        <end position="37"/>
    </location>
</feature>
<gene>
    <name evidence="3" type="ORF">FV139_12735</name>
</gene>
<feature type="compositionally biased region" description="Basic residues" evidence="1">
    <location>
        <begin position="76"/>
        <end position="94"/>
    </location>
</feature>
<evidence type="ECO:0000313" key="4">
    <source>
        <dbReference type="Proteomes" id="UP000321039"/>
    </source>
</evidence>
<evidence type="ECO:0000313" key="3">
    <source>
        <dbReference type="EMBL" id="TXS92829.1"/>
    </source>
</evidence>
<organism evidence="3 4">
    <name type="scientific">Parahaliea maris</name>
    <dbReference type="NCBI Taxonomy" id="2716870"/>
    <lineage>
        <taxon>Bacteria</taxon>
        <taxon>Pseudomonadati</taxon>
        <taxon>Pseudomonadota</taxon>
        <taxon>Gammaproteobacteria</taxon>
        <taxon>Cellvibrionales</taxon>
        <taxon>Halieaceae</taxon>
        <taxon>Parahaliea</taxon>
    </lineage>
</organism>
<keyword evidence="4" id="KW-1185">Reference proteome</keyword>
<evidence type="ECO:0000259" key="2">
    <source>
        <dbReference type="Pfam" id="PF20661"/>
    </source>
</evidence>
<proteinExistence type="predicted"/>
<dbReference type="Proteomes" id="UP000321039">
    <property type="component" value="Unassembled WGS sequence"/>
</dbReference>
<sequence>MKKPVSKAELRADLERATERFLRKGGQVTAVPRGTSGSDAHTPQNGLSRRLFVEPREQRTLIPEVVAAIEKRRKAMLKRKPQPKRSRLPRPRRKTIYDDFGEPLRKVWVDD</sequence>
<feature type="compositionally biased region" description="Polar residues" evidence="1">
    <location>
        <begin position="35"/>
        <end position="47"/>
    </location>
</feature>
<reference evidence="3 4" key="1">
    <citation type="submission" date="2019-08" db="EMBL/GenBank/DDBJ databases">
        <title>Parahaliea maris sp. nov., isolated from the surface seawater.</title>
        <authorList>
            <person name="Liu Y."/>
        </authorList>
    </citation>
    <scope>NUCLEOTIDE SEQUENCE [LARGE SCALE GENOMIC DNA]</scope>
    <source>
        <strain evidence="3 4">HSLHS9</strain>
    </source>
</reference>
<dbReference type="InterPro" id="IPR049191">
    <property type="entry name" value="SutA_RBD"/>
</dbReference>
<dbReference type="EMBL" id="VRZA01000004">
    <property type="protein sequence ID" value="TXS92829.1"/>
    <property type="molecule type" value="Genomic_DNA"/>
</dbReference>